<evidence type="ECO:0008006" key="3">
    <source>
        <dbReference type="Google" id="ProtNLM"/>
    </source>
</evidence>
<dbReference type="RefSeq" id="WP_259481060.1">
    <property type="nucleotide sequence ID" value="NZ_JANLCN010000013.1"/>
</dbReference>
<proteinExistence type="predicted"/>
<sequence>MELSRGITLIEQLGDDAGFGIDLRSATLAMIGDVAQSRAYVIAVRSTPPGPARVTHDLGRMSATSDNDIRLLYVVPHLTASLRATALRDHRIAVAAIDDGAVVLDGTEWHRERPAPPAAAPRGRKPWGRLALLRALIRTSEPRSQATLAAEIGVAQQAVALALPALASLGVERRDAGWAASDPGALWDKFMAEYPGPGGHSRRWSGAAPLDVQVERAEALARAKGTMTLLSGDLAADRQAPMRRPVTATLFATSDVDLSSRSTLVEDGDETLTMIVPADPTVFATARAWVGPATVLTDPVITAWEVTHSRGADRDDAVAQLKSTVLAERQERPAR</sequence>
<comment type="caution">
    <text evidence="1">The sequence shown here is derived from an EMBL/GenBank/DDBJ whole genome shotgun (WGS) entry which is preliminary data.</text>
</comment>
<dbReference type="Proteomes" id="UP001500929">
    <property type="component" value="Unassembled WGS sequence"/>
</dbReference>
<reference evidence="1 2" key="1">
    <citation type="journal article" date="2019" name="Int. J. Syst. Evol. Microbiol.">
        <title>The Global Catalogue of Microorganisms (GCM) 10K type strain sequencing project: providing services to taxonomists for standard genome sequencing and annotation.</title>
        <authorList>
            <consortium name="The Broad Institute Genomics Platform"/>
            <consortium name="The Broad Institute Genome Sequencing Center for Infectious Disease"/>
            <person name="Wu L."/>
            <person name="Ma J."/>
        </authorList>
    </citation>
    <scope>NUCLEOTIDE SEQUENCE [LARGE SCALE GENOMIC DNA]</scope>
    <source>
        <strain evidence="1 2">JCM 16117</strain>
    </source>
</reference>
<keyword evidence="2" id="KW-1185">Reference proteome</keyword>
<organism evidence="1 2">
    <name type="scientific">Herbiconiux moechotypicola</name>
    <dbReference type="NCBI Taxonomy" id="637393"/>
    <lineage>
        <taxon>Bacteria</taxon>
        <taxon>Bacillati</taxon>
        <taxon>Actinomycetota</taxon>
        <taxon>Actinomycetes</taxon>
        <taxon>Micrococcales</taxon>
        <taxon>Microbacteriaceae</taxon>
        <taxon>Herbiconiux</taxon>
    </lineage>
</organism>
<gene>
    <name evidence="1" type="ORF">GCM10009851_35870</name>
</gene>
<evidence type="ECO:0000313" key="1">
    <source>
        <dbReference type="EMBL" id="GAA2247269.1"/>
    </source>
</evidence>
<evidence type="ECO:0000313" key="2">
    <source>
        <dbReference type="Proteomes" id="UP001500929"/>
    </source>
</evidence>
<dbReference type="EMBL" id="BAAAQY010000013">
    <property type="protein sequence ID" value="GAA2247269.1"/>
    <property type="molecule type" value="Genomic_DNA"/>
</dbReference>
<protein>
    <recommendedName>
        <fullName evidence="3">Winged helix DNA-binding domain-containing protein</fullName>
    </recommendedName>
</protein>
<name>A0ABN3E372_9MICO</name>
<accession>A0ABN3E372</accession>